<comment type="caution">
    <text evidence="4">The sequence shown here is derived from an EMBL/GenBank/DDBJ whole genome shotgun (WGS) entry which is preliminary data.</text>
</comment>
<evidence type="ECO:0000259" key="3">
    <source>
        <dbReference type="Pfam" id="PF09186"/>
    </source>
</evidence>
<dbReference type="InterPro" id="IPR015269">
    <property type="entry name" value="UPF0029_Impact_C"/>
</dbReference>
<reference evidence="4 5" key="1">
    <citation type="submission" date="2017-08" db="EMBL/GenBank/DDBJ databases">
        <authorList>
            <person name="de Groot N.N."/>
        </authorList>
    </citation>
    <scope>NUCLEOTIDE SEQUENCE [LARGE SCALE GENOMIC DNA]</scope>
    <source>
        <strain evidence="4 5">NBT06-6</strain>
    </source>
</reference>
<dbReference type="SUPFAM" id="SSF54980">
    <property type="entry name" value="EF-G C-terminal domain-like"/>
    <property type="match status" value="1"/>
</dbReference>
<name>A0A269PD72_9CORY</name>
<dbReference type="Pfam" id="PF09186">
    <property type="entry name" value="DUF1949"/>
    <property type="match status" value="1"/>
</dbReference>
<dbReference type="InterPro" id="IPR036956">
    <property type="entry name" value="Impact_N_sf"/>
</dbReference>
<dbReference type="SUPFAM" id="SSF54211">
    <property type="entry name" value="Ribosomal protein S5 domain 2-like"/>
    <property type="match status" value="1"/>
</dbReference>
<evidence type="ECO:0000313" key="4">
    <source>
        <dbReference type="EMBL" id="PAJ69740.1"/>
    </source>
</evidence>
<dbReference type="GO" id="GO:0006446">
    <property type="term" value="P:regulation of translational initiation"/>
    <property type="evidence" value="ECO:0007669"/>
    <property type="project" value="TreeGrafter"/>
</dbReference>
<dbReference type="PANTHER" id="PTHR16301:SF20">
    <property type="entry name" value="IMPACT FAMILY MEMBER YIGZ"/>
    <property type="match status" value="1"/>
</dbReference>
<comment type="similarity">
    <text evidence="1">Belongs to the IMPACT family.</text>
</comment>
<dbReference type="PANTHER" id="PTHR16301">
    <property type="entry name" value="IMPACT-RELATED"/>
    <property type="match status" value="1"/>
</dbReference>
<dbReference type="InterPro" id="IPR020568">
    <property type="entry name" value="Ribosomal_Su5_D2-typ_SF"/>
</dbReference>
<dbReference type="Pfam" id="PF01205">
    <property type="entry name" value="Impact_N"/>
    <property type="match status" value="1"/>
</dbReference>
<gene>
    <name evidence="4" type="ORF">CIG21_07475</name>
</gene>
<accession>A0A269PD72</accession>
<proteinExistence type="inferred from homology"/>
<feature type="domain" description="UPF0029" evidence="3">
    <location>
        <begin position="144"/>
        <end position="198"/>
    </location>
</feature>
<dbReference type="Gene3D" id="3.30.230.30">
    <property type="entry name" value="Impact, N-terminal domain"/>
    <property type="match status" value="1"/>
</dbReference>
<dbReference type="RefSeq" id="WP_095277588.1">
    <property type="nucleotide sequence ID" value="NZ_CP047655.1"/>
</dbReference>
<evidence type="ECO:0000256" key="1">
    <source>
        <dbReference type="ARBA" id="ARBA00007665"/>
    </source>
</evidence>
<dbReference type="InterPro" id="IPR023582">
    <property type="entry name" value="Impact"/>
</dbReference>
<dbReference type="AlphaFoldDB" id="A0A269PD72"/>
<dbReference type="InterPro" id="IPR001498">
    <property type="entry name" value="Impact_N"/>
</dbReference>
<organism evidence="4 5">
    <name type="scientific">Corynebacterium hadale</name>
    <dbReference type="NCBI Taxonomy" id="2026255"/>
    <lineage>
        <taxon>Bacteria</taxon>
        <taxon>Bacillati</taxon>
        <taxon>Actinomycetota</taxon>
        <taxon>Actinomycetes</taxon>
        <taxon>Mycobacteriales</taxon>
        <taxon>Corynebacteriaceae</taxon>
        <taxon>Corynebacterium</taxon>
    </lineage>
</organism>
<dbReference type="GO" id="GO:0005737">
    <property type="term" value="C:cytoplasm"/>
    <property type="evidence" value="ECO:0007669"/>
    <property type="project" value="TreeGrafter"/>
</dbReference>
<protein>
    <submittedName>
        <fullName evidence="4">YigZ family protein</fullName>
    </submittedName>
</protein>
<dbReference type="InterPro" id="IPR035647">
    <property type="entry name" value="EFG_III/V"/>
</dbReference>
<dbReference type="InterPro" id="IPR020569">
    <property type="entry name" value="UPF0029_Impact_CS"/>
</dbReference>
<dbReference type="PROSITE" id="PS00910">
    <property type="entry name" value="UPF0029"/>
    <property type="match status" value="1"/>
</dbReference>
<dbReference type="EMBL" id="NQMQ01000013">
    <property type="protein sequence ID" value="PAJ69740.1"/>
    <property type="molecule type" value="Genomic_DNA"/>
</dbReference>
<evidence type="ECO:0000313" key="5">
    <source>
        <dbReference type="Proteomes" id="UP000215771"/>
    </source>
</evidence>
<feature type="domain" description="Impact N-terminal" evidence="2">
    <location>
        <begin position="21"/>
        <end position="128"/>
    </location>
</feature>
<sequence>MLTTYELPAAGAPTTHELEIKRSRFITWVGRVESEDEAREFIHAAREAFPDARHHCSAFIVHVDGAQPIERSSDDGEPSGTAGTPMLEVLKGSGLVNVCAVVIRYFGGTKLGTGGLVSAYTHAVTGALEDLPRATRNLRELITVNLPHAEAGRIESELRNAGIEVADIAYGALATYTLGFAPGERELVDAHLAASTQGTVESKEAGHRWVETAD</sequence>
<evidence type="ECO:0000259" key="2">
    <source>
        <dbReference type="Pfam" id="PF01205"/>
    </source>
</evidence>
<dbReference type="Proteomes" id="UP000215771">
    <property type="component" value="Unassembled WGS sequence"/>
</dbReference>